<dbReference type="EMBL" id="MU853345">
    <property type="protein sequence ID" value="KAK4111591.1"/>
    <property type="molecule type" value="Genomic_DNA"/>
</dbReference>
<comment type="caution">
    <text evidence="1">The sequence shown here is derived from an EMBL/GenBank/DDBJ whole genome shotgun (WGS) entry which is preliminary data.</text>
</comment>
<dbReference type="Proteomes" id="UP001302812">
    <property type="component" value="Unassembled WGS sequence"/>
</dbReference>
<evidence type="ECO:0000313" key="1">
    <source>
        <dbReference type="EMBL" id="KAK4111591.1"/>
    </source>
</evidence>
<sequence length="161" mass="17826">MPGKAKHAALEAIRIQTSRSFHPRHQHTLLFSRGSVIEKSIHRIINFVHGFLIRASILQVRSSGADLCVSRVDVVSICPSATLPRGIGQPLEHETKHKFMCIGFSLRPNVDATAAGCLPEASEYGLSRDLYTAILLLPILTRTPDYFPPEESMSFNLSLFS</sequence>
<gene>
    <name evidence="1" type="ORF">N656DRAFT_142341</name>
</gene>
<name>A0AAN6YQG1_9PEZI</name>
<evidence type="ECO:0000313" key="2">
    <source>
        <dbReference type="Proteomes" id="UP001302812"/>
    </source>
</evidence>
<keyword evidence="2" id="KW-1185">Reference proteome</keyword>
<organism evidence="1 2">
    <name type="scientific">Canariomyces notabilis</name>
    <dbReference type="NCBI Taxonomy" id="2074819"/>
    <lineage>
        <taxon>Eukaryota</taxon>
        <taxon>Fungi</taxon>
        <taxon>Dikarya</taxon>
        <taxon>Ascomycota</taxon>
        <taxon>Pezizomycotina</taxon>
        <taxon>Sordariomycetes</taxon>
        <taxon>Sordariomycetidae</taxon>
        <taxon>Sordariales</taxon>
        <taxon>Chaetomiaceae</taxon>
        <taxon>Canariomyces</taxon>
    </lineage>
</organism>
<dbReference type="GeneID" id="89932746"/>
<dbReference type="RefSeq" id="XP_064669161.1">
    <property type="nucleotide sequence ID" value="XM_064808623.1"/>
</dbReference>
<protein>
    <submittedName>
        <fullName evidence="1">Uncharacterized protein</fullName>
    </submittedName>
</protein>
<dbReference type="AlphaFoldDB" id="A0AAN6YQG1"/>
<reference evidence="1" key="2">
    <citation type="submission" date="2023-05" db="EMBL/GenBank/DDBJ databases">
        <authorList>
            <consortium name="Lawrence Berkeley National Laboratory"/>
            <person name="Steindorff A."/>
            <person name="Hensen N."/>
            <person name="Bonometti L."/>
            <person name="Westerberg I."/>
            <person name="Brannstrom I.O."/>
            <person name="Guillou S."/>
            <person name="Cros-Aarteil S."/>
            <person name="Calhoun S."/>
            <person name="Haridas S."/>
            <person name="Kuo A."/>
            <person name="Mondo S."/>
            <person name="Pangilinan J."/>
            <person name="Riley R."/>
            <person name="Labutti K."/>
            <person name="Andreopoulos B."/>
            <person name="Lipzen A."/>
            <person name="Chen C."/>
            <person name="Yanf M."/>
            <person name="Daum C."/>
            <person name="Ng V."/>
            <person name="Clum A."/>
            <person name="Ohm R."/>
            <person name="Martin F."/>
            <person name="Silar P."/>
            <person name="Natvig D."/>
            <person name="Lalanne C."/>
            <person name="Gautier V."/>
            <person name="Ament-Velasquez S.L."/>
            <person name="Kruys A."/>
            <person name="Hutchinson M.I."/>
            <person name="Powell A.J."/>
            <person name="Barry K."/>
            <person name="Miller A.N."/>
            <person name="Grigoriev I.V."/>
            <person name="Debuchy R."/>
            <person name="Gladieux P."/>
            <person name="Thoren M.H."/>
            <person name="Johannesson H."/>
        </authorList>
    </citation>
    <scope>NUCLEOTIDE SEQUENCE</scope>
    <source>
        <strain evidence="1">CBS 508.74</strain>
    </source>
</reference>
<proteinExistence type="predicted"/>
<accession>A0AAN6YQG1</accession>
<reference evidence="1" key="1">
    <citation type="journal article" date="2023" name="Mol. Phylogenet. Evol.">
        <title>Genome-scale phylogeny and comparative genomics of the fungal order Sordariales.</title>
        <authorList>
            <person name="Hensen N."/>
            <person name="Bonometti L."/>
            <person name="Westerberg I."/>
            <person name="Brannstrom I.O."/>
            <person name="Guillou S."/>
            <person name="Cros-Aarteil S."/>
            <person name="Calhoun S."/>
            <person name="Haridas S."/>
            <person name="Kuo A."/>
            <person name="Mondo S."/>
            <person name="Pangilinan J."/>
            <person name="Riley R."/>
            <person name="LaButti K."/>
            <person name="Andreopoulos B."/>
            <person name="Lipzen A."/>
            <person name="Chen C."/>
            <person name="Yan M."/>
            <person name="Daum C."/>
            <person name="Ng V."/>
            <person name="Clum A."/>
            <person name="Steindorff A."/>
            <person name="Ohm R.A."/>
            <person name="Martin F."/>
            <person name="Silar P."/>
            <person name="Natvig D.O."/>
            <person name="Lalanne C."/>
            <person name="Gautier V."/>
            <person name="Ament-Velasquez S.L."/>
            <person name="Kruys A."/>
            <person name="Hutchinson M.I."/>
            <person name="Powell A.J."/>
            <person name="Barry K."/>
            <person name="Miller A.N."/>
            <person name="Grigoriev I.V."/>
            <person name="Debuchy R."/>
            <person name="Gladieux P."/>
            <person name="Hiltunen Thoren M."/>
            <person name="Johannesson H."/>
        </authorList>
    </citation>
    <scope>NUCLEOTIDE SEQUENCE</scope>
    <source>
        <strain evidence="1">CBS 508.74</strain>
    </source>
</reference>